<sequence>MTDIDPYPVAELPSRYKLGKQAVYNRLEALQIKPHRQGNRSYIGLEQLQALDQLEEHLVSGGTMGDFNSPPLESSLSPVDTVDLSTGLNRTDDLITLIERIATAVKPLSDPLAHLEQLEKAVANNWLLSTKEVQRVIGVKPKGEKFTRGSFTFVRSGKIGNQSAWRVVKSL</sequence>
<organism evidence="1">
    <name type="scientific">Symploca sp. SIO1C4</name>
    <dbReference type="NCBI Taxonomy" id="2607765"/>
    <lineage>
        <taxon>Bacteria</taxon>
        <taxon>Bacillati</taxon>
        <taxon>Cyanobacteriota</taxon>
        <taxon>Cyanophyceae</taxon>
        <taxon>Coleofasciculales</taxon>
        <taxon>Coleofasciculaceae</taxon>
        <taxon>Symploca</taxon>
    </lineage>
</organism>
<proteinExistence type="predicted"/>
<dbReference type="AlphaFoldDB" id="A0A6B3N6R2"/>
<name>A0A6B3N6R2_9CYAN</name>
<reference evidence="1" key="1">
    <citation type="submission" date="2019-11" db="EMBL/GenBank/DDBJ databases">
        <title>Genomic insights into an expanded diversity of filamentous marine cyanobacteria reveals the extraordinary biosynthetic potential of Moorea and Okeania.</title>
        <authorList>
            <person name="Ferreira Leao T."/>
            <person name="Wang M."/>
            <person name="Moss N."/>
            <person name="Da Silva R."/>
            <person name="Sanders J."/>
            <person name="Nurk S."/>
            <person name="Gurevich A."/>
            <person name="Humphrey G."/>
            <person name="Reher R."/>
            <person name="Zhu Q."/>
            <person name="Belda-Ferre P."/>
            <person name="Glukhov E."/>
            <person name="Rex R."/>
            <person name="Dorrestein P.C."/>
            <person name="Knight R."/>
            <person name="Pevzner P."/>
            <person name="Gerwick W.H."/>
            <person name="Gerwick L."/>
        </authorList>
    </citation>
    <scope>NUCLEOTIDE SEQUENCE</scope>
    <source>
        <strain evidence="1">SIO1C4</strain>
    </source>
</reference>
<dbReference type="EMBL" id="JAAHFQ010000085">
    <property type="protein sequence ID" value="NER27263.1"/>
    <property type="molecule type" value="Genomic_DNA"/>
</dbReference>
<accession>A0A6B3N6R2</accession>
<evidence type="ECO:0000313" key="1">
    <source>
        <dbReference type="EMBL" id="NER27263.1"/>
    </source>
</evidence>
<comment type="caution">
    <text evidence="1">The sequence shown here is derived from an EMBL/GenBank/DDBJ whole genome shotgun (WGS) entry which is preliminary data.</text>
</comment>
<gene>
    <name evidence="1" type="ORF">F6J89_06395</name>
</gene>
<protein>
    <submittedName>
        <fullName evidence="1">Uncharacterized protein</fullName>
    </submittedName>
</protein>